<keyword evidence="2" id="KW-1185">Reference proteome</keyword>
<evidence type="ECO:0000313" key="2">
    <source>
        <dbReference type="Proteomes" id="UP000035661"/>
    </source>
</evidence>
<name>A0A0H3XHV3_9MOLU</name>
<dbReference type="EMBL" id="CP011856">
    <property type="protein sequence ID" value="AKM53980.1"/>
    <property type="molecule type" value="Genomic_DNA"/>
</dbReference>
<reference evidence="1 2" key="1">
    <citation type="journal article" date="2015" name="Genome Biol. Evol.">
        <title>Found and Lost: The Fates of Horizontally Acquired Genes in Arthropod-Symbiotic Spiroplasma.</title>
        <authorList>
            <person name="Lo W.S."/>
            <person name="Gasparich G.E."/>
            <person name="Kuo C.H."/>
        </authorList>
    </citation>
    <scope>NUCLEOTIDE SEQUENCE [LARGE SCALE GENOMIC DNA]</scope>
    <source>
        <strain evidence="2">TDA-040725-5</strain>
    </source>
</reference>
<dbReference type="RefSeq" id="WP_053040808.1">
    <property type="nucleotide sequence ID" value="NZ_CP011856.1"/>
</dbReference>
<reference evidence="2" key="2">
    <citation type="submission" date="2015-06" db="EMBL/GenBank/DDBJ databases">
        <title>Complete genome sequence of Spiroplasma eriocheiris TDA-040725-5 (DSM 21848).</title>
        <authorList>
            <person name="Lo W.-S."/>
            <person name="Kuo C.-H."/>
        </authorList>
    </citation>
    <scope>NUCLEOTIDE SEQUENCE [LARGE SCALE GENOMIC DNA]</scope>
    <source>
        <strain evidence="2">TDA-040725-5</strain>
    </source>
</reference>
<sequence length="348" mass="39960">MRKLLALTTSITLITSSTMNIVSCNLDTALPFYNNDGMTKQNEEDINDAVLGGFDIPGKSKISSLFDYNLDKWAAEDVNNLNGNLLETNLNLNKISPSINAQHFSPKVSLTSNSLLYTAPNSRDYDDHKKDINKLIRESLLSSNDIMEQPTDKIVNKYESYLTDQEKADSIINMEKVVEYYEKIYNPETPSAQKKRWLYVDKLRGNYTNWFKQGRDWNSNPFLPDFDFKNVKYVQSVFYYTILEHFIQASGEKYNVNLTHIWGPHLSRSINSNIAQINFTFTAWDPLKWVKYYVDGHPIVDSNDNIFENMPIIPLDEKVGVKLIVTDIYGGSSSYIIGNFTFSKLLNL</sequence>
<accession>A0A0H3XHV3</accession>
<evidence type="ECO:0000313" key="1">
    <source>
        <dbReference type="EMBL" id="AKM53980.1"/>
    </source>
</evidence>
<dbReference type="PATRIC" id="fig|743698.3.peg.401"/>
<organism evidence="1 2">
    <name type="scientific">Spiroplasma eriocheiris</name>
    <dbReference type="NCBI Taxonomy" id="315358"/>
    <lineage>
        <taxon>Bacteria</taxon>
        <taxon>Bacillati</taxon>
        <taxon>Mycoplasmatota</taxon>
        <taxon>Mollicutes</taxon>
        <taxon>Entomoplasmatales</taxon>
        <taxon>Spiroplasmataceae</taxon>
        <taxon>Spiroplasma</taxon>
    </lineage>
</organism>
<proteinExistence type="predicted"/>
<gene>
    <name evidence="1" type="ORF">SERIO_v1c04010</name>
</gene>
<protein>
    <submittedName>
        <fullName evidence="1">Uncharacterized protein</fullName>
    </submittedName>
</protein>
<dbReference type="Proteomes" id="UP000035661">
    <property type="component" value="Chromosome"/>
</dbReference>
<dbReference type="KEGG" id="seri:SERIO_v1c04010"/>
<dbReference type="STRING" id="315358.SERIO_v1c04010"/>
<dbReference type="AlphaFoldDB" id="A0A0H3XHV3"/>